<dbReference type="AlphaFoldDB" id="A0A371PAA5"/>
<dbReference type="EMBL" id="QUBR01000001">
    <property type="protein sequence ID" value="REK72438.1"/>
    <property type="molecule type" value="Genomic_DNA"/>
</dbReference>
<evidence type="ECO:0000313" key="2">
    <source>
        <dbReference type="Proteomes" id="UP000265581"/>
    </source>
</evidence>
<dbReference type="GO" id="GO:0032259">
    <property type="term" value="P:methylation"/>
    <property type="evidence" value="ECO:0007669"/>
    <property type="project" value="UniProtKB-KW"/>
</dbReference>
<keyword evidence="2" id="KW-1185">Reference proteome</keyword>
<dbReference type="InterPro" id="IPR002052">
    <property type="entry name" value="DNA_methylase_N6_adenine_CS"/>
</dbReference>
<dbReference type="Gene3D" id="3.40.50.150">
    <property type="entry name" value="Vaccinia Virus protein VP39"/>
    <property type="match status" value="1"/>
</dbReference>
<evidence type="ECO:0000313" key="1">
    <source>
        <dbReference type="EMBL" id="REK72438.1"/>
    </source>
</evidence>
<keyword evidence="1" id="KW-0808">Transferase</keyword>
<keyword evidence="1" id="KW-0489">Methyltransferase</keyword>
<dbReference type="SUPFAM" id="SSF53335">
    <property type="entry name" value="S-adenosyl-L-methionine-dependent methyltransferases"/>
    <property type="match status" value="1"/>
</dbReference>
<dbReference type="RefSeq" id="WP_119702553.1">
    <property type="nucleotide sequence ID" value="NZ_JBHSOI010000001.1"/>
</dbReference>
<dbReference type="Proteomes" id="UP000265581">
    <property type="component" value="Unassembled WGS sequence"/>
</dbReference>
<organism evidence="1 2">
    <name type="scientific">Aeromicrobium endophyticum</name>
    <dbReference type="NCBI Taxonomy" id="2292704"/>
    <lineage>
        <taxon>Bacteria</taxon>
        <taxon>Bacillati</taxon>
        <taxon>Actinomycetota</taxon>
        <taxon>Actinomycetes</taxon>
        <taxon>Propionibacteriales</taxon>
        <taxon>Nocardioidaceae</taxon>
        <taxon>Aeromicrobium</taxon>
    </lineage>
</organism>
<protein>
    <submittedName>
        <fullName evidence="1">Class I SAM-dependent methyltransferase</fullName>
    </submittedName>
</protein>
<dbReference type="GO" id="GO:0005829">
    <property type="term" value="C:cytosol"/>
    <property type="evidence" value="ECO:0007669"/>
    <property type="project" value="TreeGrafter"/>
</dbReference>
<dbReference type="InterPro" id="IPR029063">
    <property type="entry name" value="SAM-dependent_MTases_sf"/>
</dbReference>
<dbReference type="InterPro" id="IPR017127">
    <property type="entry name" value="Ribosome_uL3_MTase"/>
</dbReference>
<proteinExistence type="predicted"/>
<comment type="caution">
    <text evidence="1">The sequence shown here is derived from an EMBL/GenBank/DDBJ whole genome shotgun (WGS) entry which is preliminary data.</text>
</comment>
<dbReference type="PROSITE" id="PS00092">
    <property type="entry name" value="N6_MTASE"/>
    <property type="match status" value="1"/>
</dbReference>
<dbReference type="GO" id="GO:0036009">
    <property type="term" value="F:protein-glutamine N-methyltransferase activity"/>
    <property type="evidence" value="ECO:0007669"/>
    <property type="project" value="InterPro"/>
</dbReference>
<accession>A0A371PAA5</accession>
<dbReference type="OrthoDB" id="4966694at2"/>
<dbReference type="PANTHER" id="PTHR47806:SF1">
    <property type="entry name" value="RIBOSOMAL PROTEIN UL3 GLUTAMINE METHYLTRANSFERASE"/>
    <property type="match status" value="1"/>
</dbReference>
<reference evidence="1 2" key="1">
    <citation type="submission" date="2018-08" db="EMBL/GenBank/DDBJ databases">
        <title>Aeromicrobium sp. M2KJ-4, whole genome shotgun sequence.</title>
        <authorList>
            <person name="Tuo L."/>
        </authorList>
    </citation>
    <scope>NUCLEOTIDE SEQUENCE [LARGE SCALE GENOMIC DNA]</scope>
    <source>
        <strain evidence="1 2">M2KJ-4</strain>
    </source>
</reference>
<sequence length="211" mass="22138">MGATTIDFGGFDIAFDDRVLRPREWTLAQSRWAGDVLAVAPPGPVLELFAGAGHIGLAAVAGTARELVMVDLNPAAVELARRNVEAAGMSSRVTVREGRIDEVLRTDEQFAVVVADPPWVPSAGIDEFPDDPAIAIDGGDDGLDLARRCCDVVAQHLVPGGTAIVQVGTVDQADALEHHLRATGAGLSRGETRIFERGVLVELVRDAAASG</sequence>
<name>A0A371PAA5_9ACTN</name>
<dbReference type="CDD" id="cd02440">
    <property type="entry name" value="AdoMet_MTases"/>
    <property type="match status" value="1"/>
</dbReference>
<dbReference type="PANTHER" id="PTHR47806">
    <property type="entry name" value="50S RIBOSOMAL PROTEIN L3 GLUTAMINE METHYLTRANSFERASE"/>
    <property type="match status" value="1"/>
</dbReference>
<gene>
    <name evidence="1" type="ORF">DX116_02060</name>
</gene>
<dbReference type="GO" id="GO:0003676">
    <property type="term" value="F:nucleic acid binding"/>
    <property type="evidence" value="ECO:0007669"/>
    <property type="project" value="InterPro"/>
</dbReference>
<dbReference type="Pfam" id="PF03602">
    <property type="entry name" value="Cons_hypoth95"/>
    <property type="match status" value="1"/>
</dbReference>